<dbReference type="InterPro" id="IPR006660">
    <property type="entry name" value="Arsenate_reductase-like"/>
</dbReference>
<dbReference type="SUPFAM" id="SSF52833">
    <property type="entry name" value="Thioredoxin-like"/>
    <property type="match status" value="1"/>
</dbReference>
<dbReference type="EMBL" id="QNRH01000001">
    <property type="protein sequence ID" value="RBO98588.1"/>
    <property type="molecule type" value="Genomic_DNA"/>
</dbReference>
<evidence type="ECO:0000256" key="1">
    <source>
        <dbReference type="ARBA" id="ARBA00007198"/>
    </source>
</evidence>
<comment type="similarity">
    <text evidence="1 2">Belongs to the ArsC family.</text>
</comment>
<reference evidence="3 4" key="1">
    <citation type="submission" date="2018-06" db="EMBL/GenBank/DDBJ databases">
        <title>Genomic Encyclopedia of Type Strains, Phase IV (KMG-IV): sequencing the most valuable type-strain genomes for metagenomic binning, comparative biology and taxonomic classification.</title>
        <authorList>
            <person name="Goeker M."/>
        </authorList>
    </citation>
    <scope>NUCLEOTIDE SEQUENCE [LARGE SCALE GENOMIC DNA]</scope>
    <source>
        <strain evidence="3 4">DSM 25619</strain>
    </source>
</reference>
<dbReference type="RefSeq" id="WP_113943161.1">
    <property type="nucleotide sequence ID" value="NZ_JBHEEG010000003.1"/>
</dbReference>
<name>A0A366EAZ0_9HYPH</name>
<evidence type="ECO:0000313" key="4">
    <source>
        <dbReference type="Proteomes" id="UP000252893"/>
    </source>
</evidence>
<dbReference type="PANTHER" id="PTHR30041:SF8">
    <property type="entry name" value="PROTEIN YFFB"/>
    <property type="match status" value="1"/>
</dbReference>
<sequence>MTVTIYGIKNCDTMRKAQDWLSAQNIAFDFHDYKKVGLDRAKLENWCKTLGWETVINRAGQTFRKLDEAQKQDLTEAKAIELMLGNLSMIKRPVLEKDGKLLAGFKPEIYAEFFA</sequence>
<dbReference type="NCBIfam" id="NF008107">
    <property type="entry name" value="PRK10853.1"/>
    <property type="match status" value="1"/>
</dbReference>
<comment type="caution">
    <text evidence="3">The sequence shown here is derived from an EMBL/GenBank/DDBJ whole genome shotgun (WGS) entry which is preliminary data.</text>
</comment>
<accession>A0A366EAZ0</accession>
<dbReference type="CDD" id="cd03035">
    <property type="entry name" value="ArsC_Yffb"/>
    <property type="match status" value="1"/>
</dbReference>
<evidence type="ECO:0000256" key="2">
    <source>
        <dbReference type="PROSITE-ProRule" id="PRU01282"/>
    </source>
</evidence>
<dbReference type="Proteomes" id="UP000252893">
    <property type="component" value="Unassembled WGS sequence"/>
</dbReference>
<dbReference type="OrthoDB" id="9803749at2"/>
<dbReference type="NCBIfam" id="TIGR01617">
    <property type="entry name" value="arsC_related"/>
    <property type="match status" value="1"/>
</dbReference>
<dbReference type="Gene3D" id="3.40.30.10">
    <property type="entry name" value="Glutaredoxin"/>
    <property type="match status" value="1"/>
</dbReference>
<dbReference type="InterPro" id="IPR036249">
    <property type="entry name" value="Thioredoxin-like_sf"/>
</dbReference>
<dbReference type="AlphaFoldDB" id="A0A366EAZ0"/>
<evidence type="ECO:0000313" key="3">
    <source>
        <dbReference type="EMBL" id="RBO98588.1"/>
    </source>
</evidence>
<gene>
    <name evidence="3" type="ORF">DFR47_101187</name>
</gene>
<dbReference type="PROSITE" id="PS51353">
    <property type="entry name" value="ARSC"/>
    <property type="match status" value="1"/>
</dbReference>
<keyword evidence="4" id="KW-1185">Reference proteome</keyword>
<organism evidence="3 4">
    <name type="scientific">Pseudochrobactrum asaccharolyticum</name>
    <dbReference type="NCBI Taxonomy" id="354351"/>
    <lineage>
        <taxon>Bacteria</taxon>
        <taxon>Pseudomonadati</taxon>
        <taxon>Pseudomonadota</taxon>
        <taxon>Alphaproteobacteria</taxon>
        <taxon>Hyphomicrobiales</taxon>
        <taxon>Brucellaceae</taxon>
        <taxon>Pseudochrobactrum</taxon>
    </lineage>
</organism>
<dbReference type="Pfam" id="PF03960">
    <property type="entry name" value="ArsC"/>
    <property type="match status" value="1"/>
</dbReference>
<proteinExistence type="inferred from homology"/>
<dbReference type="InterPro" id="IPR006504">
    <property type="entry name" value="Tscrpt_reg_Spx/MgsR"/>
</dbReference>
<protein>
    <submittedName>
        <fullName evidence="3">Spx/MgsR family transcriptional regulator</fullName>
    </submittedName>
</protein>
<dbReference type="PANTHER" id="PTHR30041">
    <property type="entry name" value="ARSENATE REDUCTASE"/>
    <property type="match status" value="1"/>
</dbReference>